<dbReference type="InterPro" id="IPR029068">
    <property type="entry name" value="Glyas_Bleomycin-R_OHBP_Dase"/>
</dbReference>
<evidence type="ECO:0000313" key="2">
    <source>
        <dbReference type="EMBL" id="TGG91026.1"/>
    </source>
</evidence>
<dbReference type="InterPro" id="IPR037523">
    <property type="entry name" value="VOC_core"/>
</dbReference>
<comment type="caution">
    <text evidence="2">The sequence shown here is derived from an EMBL/GenBank/DDBJ whole genome shotgun (WGS) entry which is preliminary data.</text>
</comment>
<dbReference type="Proteomes" id="UP000317990">
    <property type="component" value="Unassembled WGS sequence"/>
</dbReference>
<evidence type="ECO:0000259" key="1">
    <source>
        <dbReference type="PROSITE" id="PS51819"/>
    </source>
</evidence>
<protein>
    <submittedName>
        <fullName evidence="2">VOC family protein</fullName>
    </submittedName>
</protein>
<dbReference type="AlphaFoldDB" id="A0A524RLV4"/>
<organism evidence="2 3">
    <name type="scientific">Aphanocapsa feldmannii 277cV</name>
    <dbReference type="NCBI Taxonomy" id="2507553"/>
    <lineage>
        <taxon>Bacteria</taxon>
        <taxon>Bacillati</taxon>
        <taxon>Cyanobacteriota</taxon>
        <taxon>Cyanophyceae</taxon>
        <taxon>Oscillatoriophycideae</taxon>
        <taxon>Chroococcales</taxon>
        <taxon>Microcystaceae</taxon>
        <taxon>Aphanocapsa</taxon>
    </lineage>
</organism>
<reference evidence="2 3" key="1">
    <citation type="journal article" date="2019" name="mSystems">
        <title>Life at home and on the roam: Genomic adaptions reflect the dual lifestyle of an intracellular, facultative symbiont.</title>
        <authorList>
            <person name="Burgsdorf I."/>
        </authorList>
    </citation>
    <scope>NUCLEOTIDE SEQUENCE [LARGE SCALE GENOMIC DNA]</scope>
    <source>
        <strain evidence="2">277cV</strain>
    </source>
</reference>
<dbReference type="InterPro" id="IPR004360">
    <property type="entry name" value="Glyas_Fos-R_dOase_dom"/>
</dbReference>
<dbReference type="EMBL" id="SRMO01000084">
    <property type="protein sequence ID" value="TGG91026.1"/>
    <property type="molecule type" value="Genomic_DNA"/>
</dbReference>
<dbReference type="PROSITE" id="PS51819">
    <property type="entry name" value="VOC"/>
    <property type="match status" value="1"/>
</dbReference>
<accession>A0A524RLV4</accession>
<dbReference type="SUPFAM" id="SSF54593">
    <property type="entry name" value="Glyoxalase/Bleomycin resistance protein/Dihydroxybiphenyl dioxygenase"/>
    <property type="match status" value="1"/>
</dbReference>
<evidence type="ECO:0000313" key="3">
    <source>
        <dbReference type="Proteomes" id="UP000317990"/>
    </source>
</evidence>
<gene>
    <name evidence="2" type="ORF">ERJ67_09000</name>
</gene>
<name>A0A524RLV4_9CHRO</name>
<dbReference type="Pfam" id="PF00903">
    <property type="entry name" value="Glyoxalase"/>
    <property type="match status" value="1"/>
</dbReference>
<dbReference type="Gene3D" id="3.10.180.10">
    <property type="entry name" value="2,3-Dihydroxybiphenyl 1,2-Dioxygenase, domain 1"/>
    <property type="match status" value="1"/>
</dbReference>
<feature type="domain" description="VOC" evidence="1">
    <location>
        <begin position="2"/>
        <end position="126"/>
    </location>
</feature>
<sequence length="130" mass="14083">MKFGYTIAYVDNVDDELTFFEKAFGVERRFVDPSGDYGELDTGDTILAFASHELGQSNFPAGYVKGTPDQPMGVEIAMVTDDVNTVHIKALEHGAKELRGPVEKPWGQTVSYVATPSGVLLEICSPVNPG</sequence>
<proteinExistence type="predicted"/>